<dbReference type="Gene3D" id="1.10.10.10">
    <property type="entry name" value="Winged helix-like DNA-binding domain superfamily/Winged helix DNA-binding domain"/>
    <property type="match status" value="1"/>
</dbReference>
<organism evidence="2">
    <name type="scientific">uncultured Pleomorphomonas sp</name>
    <dbReference type="NCBI Taxonomy" id="442121"/>
    <lineage>
        <taxon>Bacteria</taxon>
        <taxon>Pseudomonadati</taxon>
        <taxon>Pseudomonadota</taxon>
        <taxon>Alphaproteobacteria</taxon>
        <taxon>Hyphomicrobiales</taxon>
        <taxon>Pleomorphomonadaceae</taxon>
        <taxon>Pleomorphomonas</taxon>
        <taxon>environmental samples</taxon>
    </lineage>
</organism>
<dbReference type="InterPro" id="IPR036388">
    <property type="entry name" value="WH-like_DNA-bd_sf"/>
</dbReference>
<dbReference type="InterPro" id="IPR015102">
    <property type="entry name" value="Tscrpt_reg_HTH_FeoC"/>
</dbReference>
<dbReference type="Pfam" id="PF09012">
    <property type="entry name" value="FeoC"/>
    <property type="match status" value="1"/>
</dbReference>
<name>A0A212LJI4_9HYPH</name>
<dbReference type="SUPFAM" id="SSF46785">
    <property type="entry name" value="Winged helix' DNA-binding domain"/>
    <property type="match status" value="1"/>
</dbReference>
<accession>A0A212LJI4</accession>
<gene>
    <name evidence="2" type="ORF">KL86PLE_60019</name>
</gene>
<evidence type="ECO:0000259" key="1">
    <source>
        <dbReference type="Pfam" id="PF09012"/>
    </source>
</evidence>
<protein>
    <recommendedName>
        <fullName evidence="1">Transcriptional regulator HTH-type FeoC domain-containing protein</fullName>
    </recommendedName>
</protein>
<evidence type="ECO:0000313" key="2">
    <source>
        <dbReference type="EMBL" id="SCM77704.1"/>
    </source>
</evidence>
<reference evidence="2" key="1">
    <citation type="submission" date="2016-08" db="EMBL/GenBank/DDBJ databases">
        <authorList>
            <person name="Seilhamer J.J."/>
        </authorList>
    </citation>
    <scope>NUCLEOTIDE SEQUENCE</scope>
    <source>
        <strain evidence="2">86</strain>
    </source>
</reference>
<dbReference type="AlphaFoldDB" id="A0A212LJI4"/>
<dbReference type="InterPro" id="IPR036390">
    <property type="entry name" value="WH_DNA-bd_sf"/>
</dbReference>
<dbReference type="RefSeq" id="WP_288197526.1">
    <property type="nucleotide sequence ID" value="NZ_LT608334.1"/>
</dbReference>
<proteinExistence type="predicted"/>
<dbReference type="EMBL" id="FMJD01000010">
    <property type="protein sequence ID" value="SCM77704.1"/>
    <property type="molecule type" value="Genomic_DNA"/>
</dbReference>
<sequence>MMTPSAVRDYLRERGSAPLSDVALHFDAGEDAVRAALDLWIGKGRVRALTDGAGCSKAGTCGCTCKAEEIFEWIGERRLAG</sequence>
<feature type="domain" description="Transcriptional regulator HTH-type FeoC" evidence="1">
    <location>
        <begin position="6"/>
        <end position="72"/>
    </location>
</feature>